<accession>A0A1M7N144</accession>
<proteinExistence type="predicted"/>
<keyword evidence="1" id="KW-0812">Transmembrane</keyword>
<dbReference type="PROSITE" id="PS51257">
    <property type="entry name" value="PROKAR_LIPOPROTEIN"/>
    <property type="match status" value="1"/>
</dbReference>
<gene>
    <name evidence="2" type="ORF">SAMN02746066_04151</name>
</gene>
<name>A0A1M7N144_9FIRM</name>
<feature type="transmembrane region" description="Helical" evidence="1">
    <location>
        <begin position="12"/>
        <end position="30"/>
    </location>
</feature>
<keyword evidence="1" id="KW-0472">Membrane</keyword>
<reference evidence="2 3" key="1">
    <citation type="submission" date="2016-11" db="EMBL/GenBank/DDBJ databases">
        <authorList>
            <person name="Jaros S."/>
            <person name="Januszkiewicz K."/>
            <person name="Wedrychowicz H."/>
        </authorList>
    </citation>
    <scope>NUCLEOTIDE SEQUENCE [LARGE SCALE GENOMIC DNA]</scope>
    <source>
        <strain evidence="2 3">DSM 15930</strain>
    </source>
</reference>
<keyword evidence="3" id="KW-1185">Reference proteome</keyword>
<dbReference type="Proteomes" id="UP000184038">
    <property type="component" value="Unassembled WGS sequence"/>
</dbReference>
<protein>
    <recommendedName>
        <fullName evidence="4">Lipoprotein</fullName>
    </recommendedName>
</protein>
<evidence type="ECO:0000256" key="1">
    <source>
        <dbReference type="SAM" id="Phobius"/>
    </source>
</evidence>
<keyword evidence="1" id="KW-1133">Transmembrane helix</keyword>
<dbReference type="AlphaFoldDB" id="A0A1M7N144"/>
<evidence type="ECO:0000313" key="3">
    <source>
        <dbReference type="Proteomes" id="UP000184038"/>
    </source>
</evidence>
<evidence type="ECO:0000313" key="2">
    <source>
        <dbReference type="EMBL" id="SHM97194.1"/>
    </source>
</evidence>
<evidence type="ECO:0008006" key="4">
    <source>
        <dbReference type="Google" id="ProtNLM"/>
    </source>
</evidence>
<dbReference type="EMBL" id="FRCP01000024">
    <property type="protein sequence ID" value="SHM97194.1"/>
    <property type="molecule type" value="Genomic_DNA"/>
</dbReference>
<organism evidence="2 3">
    <name type="scientific">Anaerosporobacter mobilis DSM 15930</name>
    <dbReference type="NCBI Taxonomy" id="1120996"/>
    <lineage>
        <taxon>Bacteria</taxon>
        <taxon>Bacillati</taxon>
        <taxon>Bacillota</taxon>
        <taxon>Clostridia</taxon>
        <taxon>Lachnospirales</taxon>
        <taxon>Lachnospiraceae</taxon>
        <taxon>Anaerosporobacter</taxon>
    </lineage>
</organism>
<sequence length="49" mass="5949">MSKNYKKIWLGLLYYSISIIYGCIKSINYISDYKIKKLFRLNKIEKVRV</sequence>